<comment type="subcellular location">
    <subcellularLocation>
        <location evidence="2">Cytoplasm</location>
    </subcellularLocation>
</comment>
<dbReference type="EMBL" id="CP001331">
    <property type="protein sequence ID" value="ACO66879.1"/>
    <property type="molecule type" value="Genomic_DNA"/>
</dbReference>
<dbReference type="InterPro" id="IPR018935">
    <property type="entry name" value="RIO_kinase_CS"/>
</dbReference>
<dbReference type="KEGG" id="mis:MICPUN_67735"/>
<evidence type="ECO:0000256" key="6">
    <source>
        <dbReference type="ARBA" id="ARBA00022490"/>
    </source>
</evidence>
<dbReference type="EC" id="2.7.11.1" evidence="4"/>
<dbReference type="AlphaFoldDB" id="C1EFM2"/>
<dbReference type="Proteomes" id="UP000002009">
    <property type="component" value="Chromosome 13"/>
</dbReference>
<dbReference type="OrthoDB" id="205248at2759"/>
<evidence type="ECO:0000256" key="12">
    <source>
        <dbReference type="ARBA" id="ARBA00022777"/>
    </source>
</evidence>
<dbReference type="SMART" id="SM00090">
    <property type="entry name" value="RIO"/>
    <property type="match status" value="1"/>
</dbReference>
<evidence type="ECO:0000256" key="18">
    <source>
        <dbReference type="ARBA" id="ARBA00068838"/>
    </source>
</evidence>
<evidence type="ECO:0000256" key="17">
    <source>
        <dbReference type="ARBA" id="ARBA00048679"/>
    </source>
</evidence>
<protein>
    <recommendedName>
        <fullName evidence="5">Serine/threonine-protein kinase RIO1</fullName>
        <ecNumber evidence="4">2.7.11.1</ecNumber>
    </recommendedName>
    <alternativeName>
        <fullName evidence="18">Serine/threonine-protein kinase rio1</fullName>
    </alternativeName>
</protein>
<dbReference type="Gene3D" id="1.10.510.10">
    <property type="entry name" value="Transferase(Phosphotransferase) domain 1"/>
    <property type="match status" value="1"/>
</dbReference>
<keyword evidence="10" id="KW-0479">Metal-binding</keyword>
<name>C1EFM2_MICCC</name>
<dbReference type="FunCoup" id="C1EFM2">
    <property type="interactions" value="1925"/>
</dbReference>
<keyword evidence="22" id="KW-1185">Reference proteome</keyword>
<feature type="domain" description="RIO kinase" evidence="20">
    <location>
        <begin position="25"/>
        <end position="262"/>
    </location>
</feature>
<dbReference type="RefSeq" id="XP_002505621.1">
    <property type="nucleotide sequence ID" value="XM_002505575.1"/>
</dbReference>
<dbReference type="GO" id="GO:0042254">
    <property type="term" value="P:ribosome biogenesis"/>
    <property type="evidence" value="ECO:0007669"/>
    <property type="project" value="UniProtKB-KW"/>
</dbReference>
<dbReference type="InterPro" id="IPR051272">
    <property type="entry name" value="RIO-type_Ser/Thr_kinase"/>
</dbReference>
<dbReference type="PANTHER" id="PTHR45723">
    <property type="entry name" value="SERINE/THREONINE-PROTEIN KINASE RIO1"/>
    <property type="match status" value="1"/>
</dbReference>
<reference evidence="21 22" key="1">
    <citation type="journal article" date="2009" name="Science">
        <title>Green evolution and dynamic adaptations revealed by genomes of the marine picoeukaryotes Micromonas.</title>
        <authorList>
            <person name="Worden A.Z."/>
            <person name="Lee J.H."/>
            <person name="Mock T."/>
            <person name="Rouze P."/>
            <person name="Simmons M.P."/>
            <person name="Aerts A.L."/>
            <person name="Allen A.E."/>
            <person name="Cuvelier M.L."/>
            <person name="Derelle E."/>
            <person name="Everett M.V."/>
            <person name="Foulon E."/>
            <person name="Grimwood J."/>
            <person name="Gundlach H."/>
            <person name="Henrissat B."/>
            <person name="Napoli C."/>
            <person name="McDonald S.M."/>
            <person name="Parker M.S."/>
            <person name="Rombauts S."/>
            <person name="Salamov A."/>
            <person name="Von Dassow P."/>
            <person name="Badger J.H."/>
            <person name="Coutinho P.M."/>
            <person name="Demir E."/>
            <person name="Dubchak I."/>
            <person name="Gentemann C."/>
            <person name="Eikrem W."/>
            <person name="Gready J.E."/>
            <person name="John U."/>
            <person name="Lanier W."/>
            <person name="Lindquist E.A."/>
            <person name="Lucas S."/>
            <person name="Mayer K.F."/>
            <person name="Moreau H."/>
            <person name="Not F."/>
            <person name="Otillar R."/>
            <person name="Panaud O."/>
            <person name="Pangilinan J."/>
            <person name="Paulsen I."/>
            <person name="Piegu B."/>
            <person name="Poliakov A."/>
            <person name="Robbens S."/>
            <person name="Schmutz J."/>
            <person name="Toulza E."/>
            <person name="Wyss T."/>
            <person name="Zelensky A."/>
            <person name="Zhou K."/>
            <person name="Armbrust E.V."/>
            <person name="Bhattacharya D."/>
            <person name="Goodenough U.W."/>
            <person name="Van de Peer Y."/>
            <person name="Grigoriev I.V."/>
        </authorList>
    </citation>
    <scope>NUCLEOTIDE SEQUENCE [LARGE SCALE GENOMIC DNA]</scope>
    <source>
        <strain evidence="22">RCC299 / NOUM17</strain>
    </source>
</reference>
<evidence type="ECO:0000256" key="1">
    <source>
        <dbReference type="ARBA" id="ARBA00001946"/>
    </source>
</evidence>
<keyword evidence="14" id="KW-0067">ATP-binding</keyword>
<dbReference type="eggNOG" id="KOG2270">
    <property type="taxonomic scope" value="Eukaryota"/>
</dbReference>
<organism evidence="21 22">
    <name type="scientific">Micromonas commoda (strain RCC299 / NOUM17 / CCMP2709)</name>
    <name type="common">Picoplanktonic green alga</name>
    <dbReference type="NCBI Taxonomy" id="296587"/>
    <lineage>
        <taxon>Eukaryota</taxon>
        <taxon>Viridiplantae</taxon>
        <taxon>Chlorophyta</taxon>
        <taxon>Mamiellophyceae</taxon>
        <taxon>Mamiellales</taxon>
        <taxon>Mamiellaceae</taxon>
        <taxon>Micromonas</taxon>
    </lineage>
</organism>
<evidence type="ECO:0000256" key="8">
    <source>
        <dbReference type="ARBA" id="ARBA00022527"/>
    </source>
</evidence>
<proteinExistence type="inferred from homology"/>
<dbReference type="SUPFAM" id="SSF56112">
    <property type="entry name" value="Protein kinase-like (PK-like)"/>
    <property type="match status" value="1"/>
</dbReference>
<dbReference type="CDD" id="cd05147">
    <property type="entry name" value="RIO1_euk"/>
    <property type="match status" value="1"/>
</dbReference>
<evidence type="ECO:0000256" key="5">
    <source>
        <dbReference type="ARBA" id="ARBA00016038"/>
    </source>
</evidence>
<comment type="catalytic activity">
    <reaction evidence="16">
        <text>L-threonyl-[protein] + ATP = O-phospho-L-threonyl-[protein] + ADP + H(+)</text>
        <dbReference type="Rhea" id="RHEA:46608"/>
        <dbReference type="Rhea" id="RHEA-COMP:11060"/>
        <dbReference type="Rhea" id="RHEA-COMP:11605"/>
        <dbReference type="ChEBI" id="CHEBI:15378"/>
        <dbReference type="ChEBI" id="CHEBI:30013"/>
        <dbReference type="ChEBI" id="CHEBI:30616"/>
        <dbReference type="ChEBI" id="CHEBI:61977"/>
        <dbReference type="ChEBI" id="CHEBI:456216"/>
        <dbReference type="EC" id="2.7.11.1"/>
    </reaction>
</comment>
<evidence type="ECO:0000313" key="21">
    <source>
        <dbReference type="EMBL" id="ACO66879.1"/>
    </source>
</evidence>
<keyword evidence="8" id="KW-0723">Serine/threonine-protein kinase</keyword>
<evidence type="ECO:0000256" key="13">
    <source>
        <dbReference type="ARBA" id="ARBA00022801"/>
    </source>
</evidence>
<evidence type="ECO:0000313" key="22">
    <source>
        <dbReference type="Proteomes" id="UP000002009"/>
    </source>
</evidence>
<comment type="similarity">
    <text evidence="3">Belongs to the protein kinase superfamily. RIO-type Ser/Thr kinase family.</text>
</comment>
<evidence type="ECO:0000256" key="3">
    <source>
        <dbReference type="ARBA" id="ARBA00009196"/>
    </source>
</evidence>
<keyword evidence="11" id="KW-0547">Nucleotide-binding</keyword>
<dbReference type="PROSITE" id="PS01245">
    <property type="entry name" value="RIO1"/>
    <property type="match status" value="1"/>
</dbReference>
<keyword evidence="13" id="KW-0378">Hydrolase</keyword>
<evidence type="ECO:0000256" key="9">
    <source>
        <dbReference type="ARBA" id="ARBA00022679"/>
    </source>
</evidence>
<dbReference type="GeneID" id="8248783"/>
<comment type="catalytic activity">
    <reaction evidence="17">
        <text>L-seryl-[protein] + ATP = O-phospho-L-seryl-[protein] + ADP + H(+)</text>
        <dbReference type="Rhea" id="RHEA:17989"/>
        <dbReference type="Rhea" id="RHEA-COMP:9863"/>
        <dbReference type="Rhea" id="RHEA-COMP:11604"/>
        <dbReference type="ChEBI" id="CHEBI:15378"/>
        <dbReference type="ChEBI" id="CHEBI:29999"/>
        <dbReference type="ChEBI" id="CHEBI:30616"/>
        <dbReference type="ChEBI" id="CHEBI:83421"/>
        <dbReference type="ChEBI" id="CHEBI:456216"/>
        <dbReference type="EC" id="2.7.11.1"/>
    </reaction>
</comment>
<keyword evidence="6" id="KW-0963">Cytoplasm</keyword>
<evidence type="ECO:0000256" key="11">
    <source>
        <dbReference type="ARBA" id="ARBA00022741"/>
    </source>
</evidence>
<dbReference type="InParanoid" id="C1EFM2"/>
<accession>C1EFM2</accession>
<dbReference type="STRING" id="296587.C1EFM2"/>
<gene>
    <name evidence="21" type="ORF">MICPUN_67735</name>
</gene>
<feature type="non-terminal residue" evidence="21">
    <location>
        <position position="1"/>
    </location>
</feature>
<evidence type="ECO:0000259" key="20">
    <source>
        <dbReference type="SMART" id="SM00090"/>
    </source>
</evidence>
<dbReference type="InterPro" id="IPR000687">
    <property type="entry name" value="RIO_kinase"/>
</dbReference>
<dbReference type="Gene3D" id="3.30.200.20">
    <property type="entry name" value="Phosphorylase Kinase, domain 1"/>
    <property type="match status" value="1"/>
</dbReference>
<dbReference type="GO" id="GO:0005737">
    <property type="term" value="C:cytoplasm"/>
    <property type="evidence" value="ECO:0007669"/>
    <property type="project" value="UniProtKB-SubCell"/>
</dbReference>
<evidence type="ECO:0000256" key="15">
    <source>
        <dbReference type="ARBA" id="ARBA00022842"/>
    </source>
</evidence>
<evidence type="ECO:0000256" key="16">
    <source>
        <dbReference type="ARBA" id="ARBA00047899"/>
    </source>
</evidence>
<dbReference type="InterPro" id="IPR011009">
    <property type="entry name" value="Kinase-like_dom_sf"/>
</dbReference>
<dbReference type="FunFam" id="3.30.200.20:FF:000148">
    <property type="entry name" value="Serine/threonine-protein kinase RIO1"/>
    <property type="match status" value="1"/>
</dbReference>
<dbReference type="GO" id="GO:0016787">
    <property type="term" value="F:hydrolase activity"/>
    <property type="evidence" value="ECO:0007669"/>
    <property type="project" value="UniProtKB-KW"/>
</dbReference>
<feature type="non-terminal residue" evidence="21">
    <location>
        <position position="356"/>
    </location>
</feature>
<keyword evidence="12" id="KW-0418">Kinase</keyword>
<dbReference type="OMA" id="WRNGYSK"/>
<keyword evidence="15" id="KW-0460">Magnesium</keyword>
<keyword evidence="9" id="KW-0808">Transferase</keyword>
<evidence type="ECO:0000256" key="2">
    <source>
        <dbReference type="ARBA" id="ARBA00004496"/>
    </source>
</evidence>
<evidence type="ECO:0000256" key="7">
    <source>
        <dbReference type="ARBA" id="ARBA00022517"/>
    </source>
</evidence>
<dbReference type="Pfam" id="PF01163">
    <property type="entry name" value="RIO1"/>
    <property type="match status" value="1"/>
</dbReference>
<evidence type="ECO:0000256" key="4">
    <source>
        <dbReference type="ARBA" id="ARBA00012513"/>
    </source>
</evidence>
<evidence type="ECO:0000256" key="10">
    <source>
        <dbReference type="ARBA" id="ARBA00022723"/>
    </source>
</evidence>
<keyword evidence="7" id="KW-0690">Ribosome biogenesis</keyword>
<sequence>VGQKVGNAMRESERKAGKSGNMVKDKADRATVEQALDPRTRLILFKMLSQGVFAEINGCISTGKEANVYHAVTEDGTDLAVKVYKTSILVFKDRDRYVSGDWRWRNGYSKKNPRKMVQTWAEKEMRNLIRLREAGLRVPEVKLLRSHVLVMGFIGDEGVAAPRLKDAAGLSAGKRGELFRQLLVDVRRMYQDCRLVHADFSEYNILYHDGNAHVIDVSQSVDLDHPRCLDFLREDLLHLGQFFAKSGVAVPTVREMFDFVTDPAITPDNIDACLEALNASALARETRRGRGDGGEGASEVFQQAFIPKRLDEVDTFERDQRRLRAGQGTSEGVYYQSITGMKADLSGVETTPKILR</sequence>
<dbReference type="GO" id="GO:0005524">
    <property type="term" value="F:ATP binding"/>
    <property type="evidence" value="ECO:0007669"/>
    <property type="project" value="UniProtKB-KW"/>
</dbReference>
<dbReference type="GO" id="GO:0004674">
    <property type="term" value="F:protein serine/threonine kinase activity"/>
    <property type="evidence" value="ECO:0007669"/>
    <property type="project" value="UniProtKB-KW"/>
</dbReference>
<comment type="cofactor">
    <cofactor evidence="1">
        <name>Mg(2+)</name>
        <dbReference type="ChEBI" id="CHEBI:18420"/>
    </cofactor>
</comment>
<evidence type="ECO:0000256" key="19">
    <source>
        <dbReference type="SAM" id="MobiDB-lite"/>
    </source>
</evidence>
<dbReference type="InterPro" id="IPR018934">
    <property type="entry name" value="RIO_dom"/>
</dbReference>
<feature type="region of interest" description="Disordered" evidence="19">
    <location>
        <begin position="1"/>
        <end position="30"/>
    </location>
</feature>
<evidence type="ECO:0000256" key="14">
    <source>
        <dbReference type="ARBA" id="ARBA00022840"/>
    </source>
</evidence>
<dbReference type="GO" id="GO:0046872">
    <property type="term" value="F:metal ion binding"/>
    <property type="evidence" value="ECO:0007669"/>
    <property type="project" value="UniProtKB-KW"/>
</dbReference>